<dbReference type="Proteomes" id="UP000662572">
    <property type="component" value="Unassembled WGS sequence"/>
</dbReference>
<evidence type="ECO:0000313" key="2">
    <source>
        <dbReference type="Proteomes" id="UP000662572"/>
    </source>
</evidence>
<dbReference type="EMBL" id="BMZB01000001">
    <property type="protein sequence ID" value="GGZ22035.1"/>
    <property type="molecule type" value="Genomic_DNA"/>
</dbReference>
<organism evidence="1 2">
    <name type="scientific">Asticcacaulis endophyticus</name>
    <dbReference type="NCBI Taxonomy" id="1395890"/>
    <lineage>
        <taxon>Bacteria</taxon>
        <taxon>Pseudomonadati</taxon>
        <taxon>Pseudomonadota</taxon>
        <taxon>Alphaproteobacteria</taxon>
        <taxon>Caulobacterales</taxon>
        <taxon>Caulobacteraceae</taxon>
        <taxon>Asticcacaulis</taxon>
    </lineage>
</organism>
<gene>
    <name evidence="1" type="ORF">GCM10011273_03560</name>
</gene>
<dbReference type="RefSeq" id="WP_189484653.1">
    <property type="nucleotide sequence ID" value="NZ_BMZB01000001.1"/>
</dbReference>
<comment type="caution">
    <text evidence="1">The sequence shown here is derived from an EMBL/GenBank/DDBJ whole genome shotgun (WGS) entry which is preliminary data.</text>
</comment>
<protein>
    <submittedName>
        <fullName evidence="1">Uncharacterized protein</fullName>
    </submittedName>
</protein>
<name>A0A918UNA0_9CAUL</name>
<reference evidence="1" key="1">
    <citation type="journal article" date="2014" name="Int. J. Syst. Evol. Microbiol.">
        <title>Complete genome sequence of Corynebacterium casei LMG S-19264T (=DSM 44701T), isolated from a smear-ripened cheese.</title>
        <authorList>
            <consortium name="US DOE Joint Genome Institute (JGI-PGF)"/>
            <person name="Walter F."/>
            <person name="Albersmeier A."/>
            <person name="Kalinowski J."/>
            <person name="Ruckert C."/>
        </authorList>
    </citation>
    <scope>NUCLEOTIDE SEQUENCE</scope>
    <source>
        <strain evidence="1">KCTC 32296</strain>
    </source>
</reference>
<keyword evidence="2" id="KW-1185">Reference proteome</keyword>
<dbReference type="AlphaFoldDB" id="A0A918UNA0"/>
<reference evidence="1" key="2">
    <citation type="submission" date="2020-09" db="EMBL/GenBank/DDBJ databases">
        <authorList>
            <person name="Sun Q."/>
            <person name="Kim S."/>
        </authorList>
    </citation>
    <scope>NUCLEOTIDE SEQUENCE</scope>
    <source>
        <strain evidence="1">KCTC 32296</strain>
    </source>
</reference>
<accession>A0A918UNA0</accession>
<evidence type="ECO:0000313" key="1">
    <source>
        <dbReference type="EMBL" id="GGZ22035.1"/>
    </source>
</evidence>
<proteinExistence type="predicted"/>
<sequence length="155" mass="16883">MTPTPQEAREATAIIRDASVRKIVSDYIAALEKAGAFENPSDTKDDLSEAIRAAHPTLNKANWPHWTKAIELVSNRHSKYALVDLTSYLLSENASREALLTEAKEVLGHVLRCDADDTGLRDCHDNHGKAYQSADMANVLKAAAALVAKIEGMVT</sequence>